<sequence>MIVKVTMKNSYNLPDDLVRGILVTLPVKSLLRFKCVCRNWCALITSSSFVNEHLHHKENPTRFLIYTRDPYPYISINTFMLPEKISSSVTPMLKKPSYLQIPGMLKIGGHVDGIFFLRSENSMALWNPATREFRPLPPYLLKLCGGDKFGFGFDSLSCDYKVMQIVEEHNYVKESWNGLAAVYSLSNDCWRNLTFNIDINSKILFNSLCSTCVNGVYYWCAAKATEVIPHDTYEKVILLVSFDMHNEVFGEIPGPDILVKSLHAGSLTLYNESLCLLVHGYDDQERPSIDIWLMNDEKLWTKVMNVIVPIPAYYDPRCRGFWGHDKVILEHKGQPILIYDTKSHEFTNLFHREEKTKRTRVSSYRESLVSIKK</sequence>
<feature type="domain" description="F-box" evidence="1">
    <location>
        <begin position="7"/>
        <end position="53"/>
    </location>
</feature>
<dbReference type="Gramene" id="PHT84348">
    <property type="protein sequence ID" value="PHT84348"/>
    <property type="gene ID" value="T459_12791"/>
</dbReference>
<dbReference type="SMR" id="A0A2G2ZQV0"/>
<gene>
    <name evidence="2" type="ORF">T459_12791</name>
</gene>
<dbReference type="PROSITE" id="PS50181">
    <property type="entry name" value="FBOX"/>
    <property type="match status" value="1"/>
</dbReference>
<protein>
    <recommendedName>
        <fullName evidence="1">F-box domain-containing protein</fullName>
    </recommendedName>
</protein>
<reference evidence="2 3" key="1">
    <citation type="journal article" date="2014" name="Nat. Genet.">
        <title>Genome sequence of the hot pepper provides insights into the evolution of pungency in Capsicum species.</title>
        <authorList>
            <person name="Kim S."/>
            <person name="Park M."/>
            <person name="Yeom S.I."/>
            <person name="Kim Y.M."/>
            <person name="Lee J.M."/>
            <person name="Lee H.A."/>
            <person name="Seo E."/>
            <person name="Choi J."/>
            <person name="Cheong K."/>
            <person name="Kim K.T."/>
            <person name="Jung K."/>
            <person name="Lee G.W."/>
            <person name="Oh S.K."/>
            <person name="Bae C."/>
            <person name="Kim S.B."/>
            <person name="Lee H.Y."/>
            <person name="Kim S.Y."/>
            <person name="Kim M.S."/>
            <person name="Kang B.C."/>
            <person name="Jo Y.D."/>
            <person name="Yang H.B."/>
            <person name="Jeong H.J."/>
            <person name="Kang W.H."/>
            <person name="Kwon J.K."/>
            <person name="Shin C."/>
            <person name="Lim J.Y."/>
            <person name="Park J.H."/>
            <person name="Huh J.H."/>
            <person name="Kim J.S."/>
            <person name="Kim B.D."/>
            <person name="Cohen O."/>
            <person name="Paran I."/>
            <person name="Suh M.C."/>
            <person name="Lee S.B."/>
            <person name="Kim Y.K."/>
            <person name="Shin Y."/>
            <person name="Noh S.J."/>
            <person name="Park J."/>
            <person name="Seo Y.S."/>
            <person name="Kwon S.Y."/>
            <person name="Kim H.A."/>
            <person name="Park J.M."/>
            <person name="Kim H.J."/>
            <person name="Choi S.B."/>
            <person name="Bosland P.W."/>
            <person name="Reeves G."/>
            <person name="Jo S.H."/>
            <person name="Lee B.W."/>
            <person name="Cho H.T."/>
            <person name="Choi H.S."/>
            <person name="Lee M.S."/>
            <person name="Yu Y."/>
            <person name="Do Choi Y."/>
            <person name="Park B.S."/>
            <person name="van Deynze A."/>
            <person name="Ashrafi H."/>
            <person name="Hill T."/>
            <person name="Kim W.T."/>
            <person name="Pai H.S."/>
            <person name="Ahn H.K."/>
            <person name="Yeam I."/>
            <person name="Giovannoni J.J."/>
            <person name="Rose J.K."/>
            <person name="Sorensen I."/>
            <person name="Lee S.J."/>
            <person name="Kim R.W."/>
            <person name="Choi I.Y."/>
            <person name="Choi B.S."/>
            <person name="Lim J.S."/>
            <person name="Lee Y.H."/>
            <person name="Choi D."/>
        </authorList>
    </citation>
    <scope>NUCLEOTIDE SEQUENCE [LARGE SCALE GENOMIC DNA]</scope>
    <source>
        <strain evidence="3">cv. CM334</strain>
    </source>
</reference>
<evidence type="ECO:0000313" key="3">
    <source>
        <dbReference type="Proteomes" id="UP000222542"/>
    </source>
</evidence>
<comment type="caution">
    <text evidence="2">The sequence shown here is derived from an EMBL/GenBank/DDBJ whole genome shotgun (WGS) entry which is preliminary data.</text>
</comment>
<dbReference type="Pfam" id="PF00646">
    <property type="entry name" value="F-box"/>
    <property type="match status" value="1"/>
</dbReference>
<reference evidence="2 3" key="2">
    <citation type="journal article" date="2017" name="Genome Biol.">
        <title>New reference genome sequences of hot pepper reveal the massive evolution of plant disease-resistance genes by retroduplication.</title>
        <authorList>
            <person name="Kim S."/>
            <person name="Park J."/>
            <person name="Yeom S.I."/>
            <person name="Kim Y.M."/>
            <person name="Seo E."/>
            <person name="Kim K.T."/>
            <person name="Kim M.S."/>
            <person name="Lee J.M."/>
            <person name="Cheong K."/>
            <person name="Shin H.S."/>
            <person name="Kim S.B."/>
            <person name="Han K."/>
            <person name="Lee J."/>
            <person name="Park M."/>
            <person name="Lee H.A."/>
            <person name="Lee H.Y."/>
            <person name="Lee Y."/>
            <person name="Oh S."/>
            <person name="Lee J.H."/>
            <person name="Choi E."/>
            <person name="Choi E."/>
            <person name="Lee S.E."/>
            <person name="Jeon J."/>
            <person name="Kim H."/>
            <person name="Choi G."/>
            <person name="Song H."/>
            <person name="Lee J."/>
            <person name="Lee S.C."/>
            <person name="Kwon J.K."/>
            <person name="Lee H.Y."/>
            <person name="Koo N."/>
            <person name="Hong Y."/>
            <person name="Kim R.W."/>
            <person name="Kang W.H."/>
            <person name="Huh J.H."/>
            <person name="Kang B.C."/>
            <person name="Yang T.J."/>
            <person name="Lee Y.H."/>
            <person name="Bennetzen J.L."/>
            <person name="Choi D."/>
        </authorList>
    </citation>
    <scope>NUCLEOTIDE SEQUENCE [LARGE SCALE GENOMIC DNA]</scope>
    <source>
        <strain evidence="3">cv. CM334</strain>
    </source>
</reference>
<dbReference type="Gene3D" id="1.20.1280.50">
    <property type="match status" value="1"/>
</dbReference>
<evidence type="ECO:0000313" key="2">
    <source>
        <dbReference type="EMBL" id="PHT84348.1"/>
    </source>
</evidence>
<dbReference type="Pfam" id="PF07734">
    <property type="entry name" value="FBA_1"/>
    <property type="match status" value="1"/>
</dbReference>
<accession>A0A2G2ZQV0</accession>
<dbReference type="PANTHER" id="PTHR31672:SF13">
    <property type="entry name" value="F-BOX PROTEIN CPR30-LIKE"/>
    <property type="match status" value="1"/>
</dbReference>
<dbReference type="OrthoDB" id="1305037at2759"/>
<dbReference type="SUPFAM" id="SSF81383">
    <property type="entry name" value="F-box domain"/>
    <property type="match status" value="1"/>
</dbReference>
<dbReference type="AlphaFoldDB" id="A0A2G2ZQV0"/>
<dbReference type="Proteomes" id="UP000222542">
    <property type="component" value="Unassembled WGS sequence"/>
</dbReference>
<dbReference type="OMA" id="WCALITS"/>
<organism evidence="2 3">
    <name type="scientific">Capsicum annuum</name>
    <name type="common">Capsicum pepper</name>
    <dbReference type="NCBI Taxonomy" id="4072"/>
    <lineage>
        <taxon>Eukaryota</taxon>
        <taxon>Viridiplantae</taxon>
        <taxon>Streptophyta</taxon>
        <taxon>Embryophyta</taxon>
        <taxon>Tracheophyta</taxon>
        <taxon>Spermatophyta</taxon>
        <taxon>Magnoliopsida</taxon>
        <taxon>eudicotyledons</taxon>
        <taxon>Gunneridae</taxon>
        <taxon>Pentapetalae</taxon>
        <taxon>asterids</taxon>
        <taxon>lamiids</taxon>
        <taxon>Solanales</taxon>
        <taxon>Solanaceae</taxon>
        <taxon>Solanoideae</taxon>
        <taxon>Capsiceae</taxon>
        <taxon>Capsicum</taxon>
    </lineage>
</organism>
<dbReference type="InterPro" id="IPR006527">
    <property type="entry name" value="F-box-assoc_dom_typ1"/>
</dbReference>
<dbReference type="STRING" id="4072.A0A2G2ZQV0"/>
<proteinExistence type="predicted"/>
<dbReference type="NCBIfam" id="TIGR01640">
    <property type="entry name" value="F_box_assoc_1"/>
    <property type="match status" value="1"/>
</dbReference>
<dbReference type="CDD" id="cd22157">
    <property type="entry name" value="F-box_AtFBW1-like"/>
    <property type="match status" value="1"/>
</dbReference>
<name>A0A2G2ZQV0_CAPAN</name>
<dbReference type="InterPro" id="IPR017451">
    <property type="entry name" value="F-box-assoc_interact_dom"/>
</dbReference>
<dbReference type="EMBL" id="AYRZ02000004">
    <property type="protein sequence ID" value="PHT84348.1"/>
    <property type="molecule type" value="Genomic_DNA"/>
</dbReference>
<dbReference type="InterPro" id="IPR001810">
    <property type="entry name" value="F-box_dom"/>
</dbReference>
<dbReference type="SMART" id="SM00256">
    <property type="entry name" value="FBOX"/>
    <property type="match status" value="1"/>
</dbReference>
<dbReference type="PANTHER" id="PTHR31672">
    <property type="entry name" value="BNACNNG10540D PROTEIN"/>
    <property type="match status" value="1"/>
</dbReference>
<keyword evidence="3" id="KW-1185">Reference proteome</keyword>
<dbReference type="InterPro" id="IPR050796">
    <property type="entry name" value="SCF_F-box_component"/>
</dbReference>
<dbReference type="InterPro" id="IPR036047">
    <property type="entry name" value="F-box-like_dom_sf"/>
</dbReference>
<evidence type="ECO:0000259" key="1">
    <source>
        <dbReference type="PROSITE" id="PS50181"/>
    </source>
</evidence>